<keyword evidence="1" id="KW-0472">Membrane</keyword>
<evidence type="ECO:0000313" key="3">
    <source>
        <dbReference type="Proteomes" id="UP000029264"/>
    </source>
</evidence>
<dbReference type="EMBL" id="JPEO01000001">
    <property type="protein sequence ID" value="KFZ38975.1"/>
    <property type="molecule type" value="Genomic_DNA"/>
</dbReference>
<keyword evidence="1" id="KW-1133">Transmembrane helix</keyword>
<evidence type="ECO:0000313" key="2">
    <source>
        <dbReference type="EMBL" id="KFZ38975.1"/>
    </source>
</evidence>
<organism evidence="2 3">
    <name type="scientific">Shewanella mangrovi</name>
    <dbReference type="NCBI Taxonomy" id="1515746"/>
    <lineage>
        <taxon>Bacteria</taxon>
        <taxon>Pseudomonadati</taxon>
        <taxon>Pseudomonadota</taxon>
        <taxon>Gammaproteobacteria</taxon>
        <taxon>Alteromonadales</taxon>
        <taxon>Shewanellaceae</taxon>
        <taxon>Shewanella</taxon>
    </lineage>
</organism>
<sequence length="78" mass="8379">METARAITDLAPALALVLAYISVPIMLLSLLIFLVGAQRRQASALEQTAQAQAELVKQLASIAIELRHLGKSQPSKNI</sequence>
<dbReference type="STRING" id="1515746.HR45_00805"/>
<keyword evidence="1" id="KW-0812">Transmembrane</keyword>
<feature type="transmembrane region" description="Helical" evidence="1">
    <location>
        <begin position="12"/>
        <end position="35"/>
    </location>
</feature>
<proteinExistence type="predicted"/>
<comment type="caution">
    <text evidence="2">The sequence shown here is derived from an EMBL/GenBank/DDBJ whole genome shotgun (WGS) entry which is preliminary data.</text>
</comment>
<dbReference type="AlphaFoldDB" id="A0A094JGC0"/>
<protein>
    <submittedName>
        <fullName evidence="2">Uncharacterized protein</fullName>
    </submittedName>
</protein>
<reference evidence="2 3" key="1">
    <citation type="submission" date="2014-06" db="EMBL/GenBank/DDBJ databases">
        <title>Shewanella sp. YQH10.</title>
        <authorList>
            <person name="Liu Y."/>
            <person name="Zeng R."/>
        </authorList>
    </citation>
    <scope>NUCLEOTIDE SEQUENCE [LARGE SCALE GENOMIC DNA]</scope>
    <source>
        <strain evidence="2 3">YQH10</strain>
    </source>
</reference>
<dbReference type="RefSeq" id="WP_037438744.1">
    <property type="nucleotide sequence ID" value="NZ_JPEO01000001.1"/>
</dbReference>
<accession>A0A094JGC0</accession>
<evidence type="ECO:0000256" key="1">
    <source>
        <dbReference type="SAM" id="Phobius"/>
    </source>
</evidence>
<gene>
    <name evidence="2" type="ORF">HR45_00805</name>
</gene>
<dbReference type="Proteomes" id="UP000029264">
    <property type="component" value="Unassembled WGS sequence"/>
</dbReference>
<name>A0A094JGC0_9GAMM</name>
<keyword evidence="3" id="KW-1185">Reference proteome</keyword>